<dbReference type="RefSeq" id="WP_138657113.1">
    <property type="nucleotide sequence ID" value="NZ_VATY01000001.1"/>
</dbReference>
<feature type="transmembrane region" description="Helical" evidence="8">
    <location>
        <begin position="103"/>
        <end position="122"/>
    </location>
</feature>
<dbReference type="PANTHER" id="PTHR33908:SF11">
    <property type="entry name" value="MEMBRANE PROTEIN"/>
    <property type="match status" value="1"/>
</dbReference>
<evidence type="ECO:0000256" key="3">
    <source>
        <dbReference type="ARBA" id="ARBA00022676"/>
    </source>
</evidence>
<feature type="transmembrane region" description="Helical" evidence="8">
    <location>
        <begin position="369"/>
        <end position="385"/>
    </location>
</feature>
<accession>A0A5S3PVZ1</accession>
<keyword evidence="6 8" id="KW-1133">Transmembrane helix</keyword>
<name>A0A5S3PVZ1_9FLAO</name>
<keyword evidence="4" id="KW-0808">Transferase</keyword>
<keyword evidence="2" id="KW-1003">Cell membrane</keyword>
<evidence type="ECO:0000313" key="10">
    <source>
        <dbReference type="Proteomes" id="UP000310314"/>
    </source>
</evidence>
<gene>
    <name evidence="9" type="ORF">FEE95_06740</name>
</gene>
<dbReference type="AlphaFoldDB" id="A0A5S3PVZ1"/>
<proteinExistence type="predicted"/>
<feature type="transmembrane region" description="Helical" evidence="8">
    <location>
        <begin position="335"/>
        <end position="357"/>
    </location>
</feature>
<evidence type="ECO:0000256" key="7">
    <source>
        <dbReference type="ARBA" id="ARBA00023136"/>
    </source>
</evidence>
<protein>
    <submittedName>
        <fullName evidence="9">Uncharacterized protein</fullName>
    </submittedName>
</protein>
<dbReference type="Proteomes" id="UP000310314">
    <property type="component" value="Unassembled WGS sequence"/>
</dbReference>
<feature type="transmembrane region" description="Helical" evidence="8">
    <location>
        <begin position="197"/>
        <end position="216"/>
    </location>
</feature>
<organism evidence="9 10">
    <name type="scientific">Maribacter algarum</name>
    <name type="common">ex Zhang et al. 2020</name>
    <dbReference type="NCBI Taxonomy" id="2578118"/>
    <lineage>
        <taxon>Bacteria</taxon>
        <taxon>Pseudomonadati</taxon>
        <taxon>Bacteroidota</taxon>
        <taxon>Flavobacteriia</taxon>
        <taxon>Flavobacteriales</taxon>
        <taxon>Flavobacteriaceae</taxon>
        <taxon>Maribacter</taxon>
    </lineage>
</organism>
<keyword evidence="5 8" id="KW-0812">Transmembrane</keyword>
<dbReference type="PANTHER" id="PTHR33908">
    <property type="entry name" value="MANNOSYLTRANSFERASE YKCB-RELATED"/>
    <property type="match status" value="1"/>
</dbReference>
<feature type="transmembrane region" description="Helical" evidence="8">
    <location>
        <begin position="128"/>
        <end position="145"/>
    </location>
</feature>
<keyword evidence="3" id="KW-0328">Glycosyltransferase</keyword>
<evidence type="ECO:0000256" key="2">
    <source>
        <dbReference type="ARBA" id="ARBA00022475"/>
    </source>
</evidence>
<feature type="transmembrane region" description="Helical" evidence="8">
    <location>
        <begin position="73"/>
        <end position="91"/>
    </location>
</feature>
<feature type="transmembrane region" description="Helical" evidence="8">
    <location>
        <begin position="391"/>
        <end position="410"/>
    </location>
</feature>
<keyword evidence="10" id="KW-1185">Reference proteome</keyword>
<comment type="caution">
    <text evidence="9">The sequence shown here is derived from an EMBL/GenBank/DDBJ whole genome shotgun (WGS) entry which is preliminary data.</text>
</comment>
<keyword evidence="7 8" id="KW-0472">Membrane</keyword>
<dbReference type="GO" id="GO:0016763">
    <property type="term" value="F:pentosyltransferase activity"/>
    <property type="evidence" value="ECO:0007669"/>
    <property type="project" value="TreeGrafter"/>
</dbReference>
<dbReference type="GO" id="GO:0009103">
    <property type="term" value="P:lipopolysaccharide biosynthetic process"/>
    <property type="evidence" value="ECO:0007669"/>
    <property type="project" value="UniProtKB-ARBA"/>
</dbReference>
<evidence type="ECO:0000256" key="6">
    <source>
        <dbReference type="ARBA" id="ARBA00022989"/>
    </source>
</evidence>
<reference evidence="9 10" key="1">
    <citation type="submission" date="2019-05" db="EMBL/GenBank/DDBJ databases">
        <authorList>
            <person name="Zhang J.-Y."/>
            <person name="Feg X."/>
            <person name="Du Z.-J."/>
        </authorList>
    </citation>
    <scope>NUCLEOTIDE SEQUENCE [LARGE SCALE GENOMIC DNA]</scope>
    <source>
        <strain evidence="9 10">RZ26</strain>
    </source>
</reference>
<sequence length="419" mass="47959">MKKKYIWLLLLLLLYLILIMVLNKPLKGDETRYIAYAENMTHGFYTDAENPNLSNGPGYPLVLLPFVALESNLLIPKLLNGIFVVLGIFFLYKTLLFYTKEKYAIIVALLIGLYPPLLHWMTALYSESLSFVLVSGFIYYFCSLYQKKKNWKTIILASFCLGFLVLTKVIFFYVLLFGAIILAILYLIKKQSNTNRAIFVAIGAFVVTSPFLIYAYSVTGKVFYLGTRGGEILYHRATPFENEYGNWFSPNKIMDVAKDKTSKKTENLSLLIANHEAFYRKLDPLSNMQKDSALKAKAIENMIKHPLKYVKNTAANTTRFLFNIPNSYQTQSFKVFGYIIPNGFLVVLLLLIAWPAFLARKKIPFEIKAALLFSLIYGGGMILLLGKPRYFTMMVPSLVLFLVYCYSHIIKISIVQEKQ</sequence>
<evidence type="ECO:0000313" key="9">
    <source>
        <dbReference type="EMBL" id="TMM59123.1"/>
    </source>
</evidence>
<evidence type="ECO:0000256" key="1">
    <source>
        <dbReference type="ARBA" id="ARBA00004651"/>
    </source>
</evidence>
<evidence type="ECO:0000256" key="4">
    <source>
        <dbReference type="ARBA" id="ARBA00022679"/>
    </source>
</evidence>
<evidence type="ECO:0000256" key="8">
    <source>
        <dbReference type="SAM" id="Phobius"/>
    </source>
</evidence>
<dbReference type="InterPro" id="IPR050297">
    <property type="entry name" value="LipidA_mod_glycosyltrf_83"/>
</dbReference>
<evidence type="ECO:0000256" key="5">
    <source>
        <dbReference type="ARBA" id="ARBA00022692"/>
    </source>
</evidence>
<feature type="transmembrane region" description="Helical" evidence="8">
    <location>
        <begin position="172"/>
        <end position="188"/>
    </location>
</feature>
<comment type="subcellular location">
    <subcellularLocation>
        <location evidence="1">Cell membrane</location>
        <topology evidence="1">Multi-pass membrane protein</topology>
    </subcellularLocation>
</comment>
<dbReference type="GO" id="GO:0005886">
    <property type="term" value="C:plasma membrane"/>
    <property type="evidence" value="ECO:0007669"/>
    <property type="project" value="UniProtKB-SubCell"/>
</dbReference>
<dbReference type="EMBL" id="VATY01000001">
    <property type="protein sequence ID" value="TMM59123.1"/>
    <property type="molecule type" value="Genomic_DNA"/>
</dbReference>
<dbReference type="OrthoDB" id="1441547at2"/>